<proteinExistence type="predicted"/>
<evidence type="ECO:0000313" key="1">
    <source>
        <dbReference type="EMBL" id="CZS88506.1"/>
    </source>
</evidence>
<gene>
    <name evidence="1" type="ORF">RCO7_14116</name>
</gene>
<dbReference type="InParanoid" id="A0A1E1JRK7"/>
<dbReference type="Proteomes" id="UP000178129">
    <property type="component" value="Unassembled WGS sequence"/>
</dbReference>
<comment type="caution">
    <text evidence="1">The sequence shown here is derived from an EMBL/GenBank/DDBJ whole genome shotgun (WGS) entry which is preliminary data.</text>
</comment>
<organism evidence="1 2">
    <name type="scientific">Rhynchosporium graminicola</name>
    <dbReference type="NCBI Taxonomy" id="2792576"/>
    <lineage>
        <taxon>Eukaryota</taxon>
        <taxon>Fungi</taxon>
        <taxon>Dikarya</taxon>
        <taxon>Ascomycota</taxon>
        <taxon>Pezizomycotina</taxon>
        <taxon>Leotiomycetes</taxon>
        <taxon>Helotiales</taxon>
        <taxon>Ploettnerulaceae</taxon>
        <taxon>Rhynchosporium</taxon>
    </lineage>
</organism>
<protein>
    <submittedName>
        <fullName evidence="1">Uncharacterized protein</fullName>
    </submittedName>
</protein>
<evidence type="ECO:0000313" key="2">
    <source>
        <dbReference type="Proteomes" id="UP000178129"/>
    </source>
</evidence>
<keyword evidence="2" id="KW-1185">Reference proteome</keyword>
<name>A0A1E1JRK7_9HELO</name>
<dbReference type="AlphaFoldDB" id="A0A1E1JRK7"/>
<dbReference type="EMBL" id="FJUW01000002">
    <property type="protein sequence ID" value="CZS88506.1"/>
    <property type="molecule type" value="Genomic_DNA"/>
</dbReference>
<reference evidence="2" key="1">
    <citation type="submission" date="2016-03" db="EMBL/GenBank/DDBJ databases">
        <authorList>
            <person name="Ploux O."/>
        </authorList>
    </citation>
    <scope>NUCLEOTIDE SEQUENCE [LARGE SCALE GENOMIC DNA]</scope>
    <source>
        <strain evidence="2">UK7</strain>
    </source>
</reference>
<accession>A0A1E1JRK7</accession>
<sequence>MDVRTESSLPGHDGWISKHAEYCKQYSALIGDPQLRARTEEKMQAIVRNAEHKMNVQEEVRRQEVIRAQEVSRRN</sequence>